<gene>
    <name evidence="1" type="ORF">CLUMA_CG012726</name>
</gene>
<proteinExistence type="predicted"/>
<name>A0A1J1IGQ8_9DIPT</name>
<dbReference type="Proteomes" id="UP000183832">
    <property type="component" value="Unassembled WGS sequence"/>
</dbReference>
<dbReference type="EMBL" id="CVRI01000050">
    <property type="protein sequence ID" value="CRK99447.1"/>
    <property type="molecule type" value="Genomic_DNA"/>
</dbReference>
<sequence>MDGIFIFLATHEFMDEVNGSKTSFDQVFHMEITIYVCNVIVNVAMQLDFYPNTTKRLWKCRHCNRGLFNLSVYTQKSLKIDCAKHIPSNAMSYDDYGKASTIYIVVST</sequence>
<reference evidence="1 2" key="1">
    <citation type="submission" date="2015-04" db="EMBL/GenBank/DDBJ databases">
        <authorList>
            <person name="Syromyatnikov M.Y."/>
            <person name="Popov V.N."/>
        </authorList>
    </citation>
    <scope>NUCLEOTIDE SEQUENCE [LARGE SCALE GENOMIC DNA]</scope>
</reference>
<evidence type="ECO:0000313" key="1">
    <source>
        <dbReference type="EMBL" id="CRK99447.1"/>
    </source>
</evidence>
<protein>
    <submittedName>
        <fullName evidence="1">CLUMA_CG012726, isoform A</fullName>
    </submittedName>
</protein>
<evidence type="ECO:0000313" key="2">
    <source>
        <dbReference type="Proteomes" id="UP000183832"/>
    </source>
</evidence>
<accession>A0A1J1IGQ8</accession>
<keyword evidence="2" id="KW-1185">Reference proteome</keyword>
<dbReference type="AlphaFoldDB" id="A0A1J1IGQ8"/>
<organism evidence="1 2">
    <name type="scientific">Clunio marinus</name>
    <dbReference type="NCBI Taxonomy" id="568069"/>
    <lineage>
        <taxon>Eukaryota</taxon>
        <taxon>Metazoa</taxon>
        <taxon>Ecdysozoa</taxon>
        <taxon>Arthropoda</taxon>
        <taxon>Hexapoda</taxon>
        <taxon>Insecta</taxon>
        <taxon>Pterygota</taxon>
        <taxon>Neoptera</taxon>
        <taxon>Endopterygota</taxon>
        <taxon>Diptera</taxon>
        <taxon>Nematocera</taxon>
        <taxon>Chironomoidea</taxon>
        <taxon>Chironomidae</taxon>
        <taxon>Clunio</taxon>
    </lineage>
</organism>